<keyword evidence="2" id="KW-1133">Transmembrane helix</keyword>
<feature type="compositionally biased region" description="Basic and acidic residues" evidence="1">
    <location>
        <begin position="202"/>
        <end position="211"/>
    </location>
</feature>
<keyword evidence="2" id="KW-0812">Transmembrane</keyword>
<evidence type="ECO:0000313" key="3">
    <source>
        <dbReference type="EMBL" id="SVD13313.1"/>
    </source>
</evidence>
<dbReference type="AlphaFoldDB" id="A0A382SU72"/>
<organism evidence="3">
    <name type="scientific">marine metagenome</name>
    <dbReference type="NCBI Taxonomy" id="408172"/>
    <lineage>
        <taxon>unclassified sequences</taxon>
        <taxon>metagenomes</taxon>
        <taxon>ecological metagenomes</taxon>
    </lineage>
</organism>
<accession>A0A382SU72</accession>
<keyword evidence="2" id="KW-0472">Membrane</keyword>
<feature type="compositionally biased region" description="Acidic residues" evidence="1">
    <location>
        <begin position="96"/>
        <end position="176"/>
    </location>
</feature>
<feature type="region of interest" description="Disordered" evidence="1">
    <location>
        <begin position="94"/>
        <end position="211"/>
    </location>
</feature>
<feature type="transmembrane region" description="Helical" evidence="2">
    <location>
        <begin position="21"/>
        <end position="45"/>
    </location>
</feature>
<evidence type="ECO:0000256" key="1">
    <source>
        <dbReference type="SAM" id="MobiDB-lite"/>
    </source>
</evidence>
<feature type="non-terminal residue" evidence="3">
    <location>
        <position position="211"/>
    </location>
</feature>
<dbReference type="EMBL" id="UINC01131545">
    <property type="protein sequence ID" value="SVD13313.1"/>
    <property type="molecule type" value="Genomic_DNA"/>
</dbReference>
<evidence type="ECO:0000256" key="2">
    <source>
        <dbReference type="SAM" id="Phobius"/>
    </source>
</evidence>
<reference evidence="3" key="1">
    <citation type="submission" date="2018-05" db="EMBL/GenBank/DDBJ databases">
        <authorList>
            <person name="Lanie J.A."/>
            <person name="Ng W.-L."/>
            <person name="Kazmierczak K.M."/>
            <person name="Andrzejewski T.M."/>
            <person name="Davidsen T.M."/>
            <person name="Wayne K.J."/>
            <person name="Tettelin H."/>
            <person name="Glass J.I."/>
            <person name="Rusch D."/>
            <person name="Podicherti R."/>
            <person name="Tsui H.-C.T."/>
            <person name="Winkler M.E."/>
        </authorList>
    </citation>
    <scope>NUCLEOTIDE SEQUENCE</scope>
</reference>
<protein>
    <submittedName>
        <fullName evidence="3">Uncharacterized protein</fullName>
    </submittedName>
</protein>
<gene>
    <name evidence="3" type="ORF">METZ01_LOCUS366167</name>
</gene>
<proteinExistence type="predicted"/>
<sequence length="211" mass="22892">MKTARSTTNKAPLSRKVSQTVLRAAQITAAAFLTLVLVVGLQAVASATVAFGPSSGPGHWEVDTTPDCWEDTHLLTGETITMCNHNNNLIWVADPVEPDSTEPDSTEPDVVEPDTTPEDDETPEEETPVVPEEEETPEADDTPETPEATPEDDGTSEEDETPEEETPVVPEEEETPEPTPDPDTPPTMENPVDPGDPCFGWWEDKIESMNA</sequence>
<name>A0A382SU72_9ZZZZ</name>